<evidence type="ECO:0000313" key="1">
    <source>
        <dbReference type="EMBL" id="KAK1368921.1"/>
    </source>
</evidence>
<evidence type="ECO:0000313" key="2">
    <source>
        <dbReference type="Proteomes" id="UP001237642"/>
    </source>
</evidence>
<proteinExistence type="predicted"/>
<comment type="caution">
    <text evidence="1">The sequence shown here is derived from an EMBL/GenBank/DDBJ whole genome shotgun (WGS) entry which is preliminary data.</text>
</comment>
<keyword evidence="2" id="KW-1185">Reference proteome</keyword>
<organism evidence="1 2">
    <name type="scientific">Heracleum sosnowskyi</name>
    <dbReference type="NCBI Taxonomy" id="360622"/>
    <lineage>
        <taxon>Eukaryota</taxon>
        <taxon>Viridiplantae</taxon>
        <taxon>Streptophyta</taxon>
        <taxon>Embryophyta</taxon>
        <taxon>Tracheophyta</taxon>
        <taxon>Spermatophyta</taxon>
        <taxon>Magnoliopsida</taxon>
        <taxon>eudicotyledons</taxon>
        <taxon>Gunneridae</taxon>
        <taxon>Pentapetalae</taxon>
        <taxon>asterids</taxon>
        <taxon>campanulids</taxon>
        <taxon>Apiales</taxon>
        <taxon>Apiaceae</taxon>
        <taxon>Apioideae</taxon>
        <taxon>apioid superclade</taxon>
        <taxon>Tordylieae</taxon>
        <taxon>Tordyliinae</taxon>
        <taxon>Heracleum</taxon>
    </lineage>
</organism>
<sequence length="193" mass="22099">MSSLEQPLGLEKLPSLRTIERLDSFRSTSCSPRGVDGGMRECWIEGRSSGSSNSCSEDFEEYRRESFTWSRTRNEIFCRSSCLDHSNGIYGIKCDSPYFSYHQYNSFDKNGKGIKTIVHKVWKGIPDYVKIVEVGPRDGLQNEKIVVPIVPTATAATFLKFCMKMKTMTKLYLHQTVILWQLCTMRNKQAGRD</sequence>
<reference evidence="1" key="1">
    <citation type="submission" date="2023-02" db="EMBL/GenBank/DDBJ databases">
        <title>Genome of toxic invasive species Heracleum sosnowskyi carries increased number of genes despite the absence of recent whole-genome duplications.</title>
        <authorList>
            <person name="Schelkunov M."/>
            <person name="Shtratnikova V."/>
            <person name="Makarenko M."/>
            <person name="Klepikova A."/>
            <person name="Omelchenko D."/>
            <person name="Novikova G."/>
            <person name="Obukhova E."/>
            <person name="Bogdanov V."/>
            <person name="Penin A."/>
            <person name="Logacheva M."/>
        </authorList>
    </citation>
    <scope>NUCLEOTIDE SEQUENCE</scope>
    <source>
        <strain evidence="1">Hsosn_3</strain>
        <tissue evidence="1">Leaf</tissue>
    </source>
</reference>
<dbReference type="EMBL" id="JAUIZM010000008">
    <property type="protein sequence ID" value="KAK1368921.1"/>
    <property type="molecule type" value="Genomic_DNA"/>
</dbReference>
<dbReference type="AlphaFoldDB" id="A0AAD8HLM8"/>
<protein>
    <submittedName>
        <fullName evidence="1">Uncharacterized protein</fullName>
    </submittedName>
</protein>
<gene>
    <name evidence="1" type="ORF">POM88_035013</name>
</gene>
<name>A0AAD8HLM8_9APIA</name>
<accession>A0AAD8HLM8</accession>
<reference evidence="1" key="2">
    <citation type="submission" date="2023-05" db="EMBL/GenBank/DDBJ databases">
        <authorList>
            <person name="Schelkunov M.I."/>
        </authorList>
    </citation>
    <scope>NUCLEOTIDE SEQUENCE</scope>
    <source>
        <strain evidence="1">Hsosn_3</strain>
        <tissue evidence="1">Leaf</tissue>
    </source>
</reference>
<dbReference type="Proteomes" id="UP001237642">
    <property type="component" value="Unassembled WGS sequence"/>
</dbReference>